<gene>
    <name evidence="9" type="ORF">Q2T52_10355</name>
</gene>
<accession>A0ABT8SWY1</accession>
<name>A0ABT8SWY1_9HYPH</name>
<dbReference type="PROSITE" id="PS00211">
    <property type="entry name" value="ABC_TRANSPORTER_1"/>
    <property type="match status" value="1"/>
</dbReference>
<proteinExistence type="inferred from homology"/>
<dbReference type="SUPFAM" id="SSF52540">
    <property type="entry name" value="P-loop containing nucleoside triphosphate hydrolases"/>
    <property type="match status" value="1"/>
</dbReference>
<keyword evidence="10" id="KW-1185">Reference proteome</keyword>
<evidence type="ECO:0000313" key="9">
    <source>
        <dbReference type="EMBL" id="MDO1582501.1"/>
    </source>
</evidence>
<comment type="caution">
    <text evidence="9">The sequence shown here is derived from an EMBL/GenBank/DDBJ whole genome shotgun (WGS) entry which is preliminary data.</text>
</comment>
<keyword evidence="7" id="KW-0472">Membrane</keyword>
<evidence type="ECO:0000256" key="4">
    <source>
        <dbReference type="ARBA" id="ARBA00022475"/>
    </source>
</evidence>
<dbReference type="InterPro" id="IPR050388">
    <property type="entry name" value="ABC_Ni/Peptide_Import"/>
</dbReference>
<keyword evidence="4" id="KW-1003">Cell membrane</keyword>
<evidence type="ECO:0000256" key="2">
    <source>
        <dbReference type="ARBA" id="ARBA00005417"/>
    </source>
</evidence>
<dbReference type="GO" id="GO:0005524">
    <property type="term" value="F:ATP binding"/>
    <property type="evidence" value="ECO:0007669"/>
    <property type="project" value="UniProtKB-KW"/>
</dbReference>
<comment type="subcellular location">
    <subcellularLocation>
        <location evidence="1">Cell inner membrane</location>
        <topology evidence="1">Peripheral membrane protein</topology>
    </subcellularLocation>
</comment>
<evidence type="ECO:0000259" key="8">
    <source>
        <dbReference type="PROSITE" id="PS50893"/>
    </source>
</evidence>
<dbReference type="RefSeq" id="WP_302076642.1">
    <property type="nucleotide sequence ID" value="NZ_JAUKWQ010000002.1"/>
</dbReference>
<dbReference type="PROSITE" id="PS50893">
    <property type="entry name" value="ABC_TRANSPORTER_2"/>
    <property type="match status" value="1"/>
</dbReference>
<dbReference type="PANTHER" id="PTHR43297">
    <property type="entry name" value="OLIGOPEPTIDE TRANSPORT ATP-BINDING PROTEIN APPD"/>
    <property type="match status" value="1"/>
</dbReference>
<dbReference type="NCBIfam" id="TIGR01727">
    <property type="entry name" value="oligo_HPY"/>
    <property type="match status" value="1"/>
</dbReference>
<dbReference type="PANTHER" id="PTHR43297:SF2">
    <property type="entry name" value="DIPEPTIDE TRANSPORT ATP-BINDING PROTEIN DPPD"/>
    <property type="match status" value="1"/>
</dbReference>
<dbReference type="Gene3D" id="3.40.50.300">
    <property type="entry name" value="P-loop containing nucleotide triphosphate hydrolases"/>
    <property type="match status" value="1"/>
</dbReference>
<comment type="similarity">
    <text evidence="2">Belongs to the ABC transporter superfamily.</text>
</comment>
<dbReference type="EMBL" id="JAUKWQ010000002">
    <property type="protein sequence ID" value="MDO1582501.1"/>
    <property type="molecule type" value="Genomic_DNA"/>
</dbReference>
<evidence type="ECO:0000256" key="1">
    <source>
        <dbReference type="ARBA" id="ARBA00004417"/>
    </source>
</evidence>
<dbReference type="InterPro" id="IPR017871">
    <property type="entry name" value="ABC_transporter-like_CS"/>
</dbReference>
<keyword evidence="3" id="KW-0813">Transport</keyword>
<evidence type="ECO:0000256" key="6">
    <source>
        <dbReference type="ARBA" id="ARBA00022840"/>
    </source>
</evidence>
<dbReference type="Pfam" id="PF08352">
    <property type="entry name" value="oligo_HPY"/>
    <property type="match status" value="1"/>
</dbReference>
<dbReference type="Pfam" id="PF00005">
    <property type="entry name" value="ABC_tran"/>
    <property type="match status" value="1"/>
</dbReference>
<evidence type="ECO:0000256" key="7">
    <source>
        <dbReference type="ARBA" id="ARBA00023136"/>
    </source>
</evidence>
<feature type="domain" description="ABC transporter" evidence="8">
    <location>
        <begin position="10"/>
        <end position="259"/>
    </location>
</feature>
<keyword evidence="5" id="KW-0547">Nucleotide-binding</keyword>
<dbReference type="CDD" id="cd03257">
    <property type="entry name" value="ABC_NikE_OppD_transporters"/>
    <property type="match status" value="1"/>
</dbReference>
<dbReference type="InterPro" id="IPR013563">
    <property type="entry name" value="Oligopep_ABC_C"/>
</dbReference>
<dbReference type="SMART" id="SM00382">
    <property type="entry name" value="AAA"/>
    <property type="match status" value="1"/>
</dbReference>
<reference evidence="9" key="1">
    <citation type="journal article" date="2015" name="Int. J. Syst. Evol. Microbiol.">
        <title>Rhizobium oryzicola sp. nov., potential plant-growth-promoting endophytic bacteria isolated from rice roots.</title>
        <authorList>
            <person name="Zhang X.X."/>
            <person name="Gao J.S."/>
            <person name="Cao Y.H."/>
            <person name="Sheirdil R.A."/>
            <person name="Wang X.C."/>
            <person name="Zhang L."/>
        </authorList>
    </citation>
    <scope>NUCLEOTIDE SEQUENCE</scope>
    <source>
        <strain evidence="9">05753</strain>
    </source>
</reference>
<dbReference type="InterPro" id="IPR027417">
    <property type="entry name" value="P-loop_NTPase"/>
</dbReference>
<dbReference type="InterPro" id="IPR003593">
    <property type="entry name" value="AAA+_ATPase"/>
</dbReference>
<organism evidence="9 10">
    <name type="scientific">Rhizobium oryzicola</name>
    <dbReference type="NCBI Taxonomy" id="1232668"/>
    <lineage>
        <taxon>Bacteria</taxon>
        <taxon>Pseudomonadati</taxon>
        <taxon>Pseudomonadota</taxon>
        <taxon>Alphaproteobacteria</taxon>
        <taxon>Hyphomicrobiales</taxon>
        <taxon>Rhizobiaceae</taxon>
        <taxon>Rhizobium/Agrobacterium group</taxon>
        <taxon>Rhizobium</taxon>
    </lineage>
</organism>
<evidence type="ECO:0000256" key="5">
    <source>
        <dbReference type="ARBA" id="ARBA00022741"/>
    </source>
</evidence>
<evidence type="ECO:0000256" key="3">
    <source>
        <dbReference type="ARBA" id="ARBA00022448"/>
    </source>
</evidence>
<reference evidence="9" key="2">
    <citation type="submission" date="2023-07" db="EMBL/GenBank/DDBJ databases">
        <authorList>
            <person name="Sun H."/>
        </authorList>
    </citation>
    <scope>NUCLEOTIDE SEQUENCE</scope>
    <source>
        <strain evidence="9">05753</strain>
    </source>
</reference>
<evidence type="ECO:0000313" key="10">
    <source>
        <dbReference type="Proteomes" id="UP001169006"/>
    </source>
</evidence>
<protein>
    <submittedName>
        <fullName evidence="9">ABC transporter ATP-binding protein</fullName>
    </submittedName>
</protein>
<sequence length="348" mass="37424">MSSAPNSAILECRDMSCLISARPEPLRVLEHIDFSVARRTSLGIVGESGAGKSMLIKSIMGIAPKSVQVSGAISIDGQDLSGMKPKERAAFIGRKVGIVFQNPMTSLNPYVPVGRQVAEAARRHLGLSREAARNRAIELLSVVGIADAAECYGYYPHHFSGGMKQRIMIAAGLVCDPELLIADEATTALDVTVQKEVLDLLQTIQEERRMSLILVSHNLGVVAGRTDEVLVLYGGRVVEYGPTAEVFRNPRHRYTEALLSAMPQMDQPAHSRLRTIPGQPPSLAAKPDGCPFAPRCAVAADICRRVMPPMAVASDSRHRFACHLPLEAQAPMRSPDPIVAQGGVGHAS</sequence>
<dbReference type="Proteomes" id="UP001169006">
    <property type="component" value="Unassembled WGS sequence"/>
</dbReference>
<dbReference type="InterPro" id="IPR003439">
    <property type="entry name" value="ABC_transporter-like_ATP-bd"/>
</dbReference>
<keyword evidence="6 9" id="KW-0067">ATP-binding</keyword>